<proteinExistence type="predicted"/>
<name>A0A834TUV1_9FABA</name>
<gene>
    <name evidence="1" type="ORF">G2W53_017839</name>
</gene>
<protein>
    <submittedName>
        <fullName evidence="1">Nuclear transport factor 2</fullName>
    </submittedName>
</protein>
<sequence>MLLAGKLKIAANEDEHGGRGRVGGLAIDDGDAVSSIKPKGQSRVRIQDGGDPFIYPFDNVREISNLNSESKLVIDCNHGMINLAMIQGAIKLVQGQLLKVDNKFKFNEIKVING</sequence>
<reference evidence="1" key="1">
    <citation type="submission" date="2020-09" db="EMBL/GenBank/DDBJ databases">
        <title>Genome-Enabled Discovery of Anthraquinone Biosynthesis in Senna tora.</title>
        <authorList>
            <person name="Kang S.-H."/>
            <person name="Pandey R.P."/>
            <person name="Lee C.-M."/>
            <person name="Sim J.-S."/>
            <person name="Jeong J.-T."/>
            <person name="Choi B.-S."/>
            <person name="Jung M."/>
            <person name="Ginzburg D."/>
            <person name="Zhao K."/>
            <person name="Won S.Y."/>
            <person name="Oh T.-J."/>
            <person name="Yu Y."/>
            <person name="Kim N.-H."/>
            <person name="Lee O.R."/>
            <person name="Lee T.-H."/>
            <person name="Bashyal P."/>
            <person name="Kim T.-S."/>
            <person name="Lee W.-H."/>
            <person name="Kawkins C."/>
            <person name="Kim C.-K."/>
            <person name="Kim J.S."/>
            <person name="Ahn B.O."/>
            <person name="Rhee S.Y."/>
            <person name="Sohng J.K."/>
        </authorList>
    </citation>
    <scope>NUCLEOTIDE SEQUENCE</scope>
    <source>
        <tissue evidence="1">Leaf</tissue>
    </source>
</reference>
<dbReference type="AlphaFoldDB" id="A0A834TUV1"/>
<organism evidence="1 2">
    <name type="scientific">Senna tora</name>
    <dbReference type="NCBI Taxonomy" id="362788"/>
    <lineage>
        <taxon>Eukaryota</taxon>
        <taxon>Viridiplantae</taxon>
        <taxon>Streptophyta</taxon>
        <taxon>Embryophyta</taxon>
        <taxon>Tracheophyta</taxon>
        <taxon>Spermatophyta</taxon>
        <taxon>Magnoliopsida</taxon>
        <taxon>eudicotyledons</taxon>
        <taxon>Gunneridae</taxon>
        <taxon>Pentapetalae</taxon>
        <taxon>rosids</taxon>
        <taxon>fabids</taxon>
        <taxon>Fabales</taxon>
        <taxon>Fabaceae</taxon>
        <taxon>Caesalpinioideae</taxon>
        <taxon>Cassia clade</taxon>
        <taxon>Senna</taxon>
    </lineage>
</organism>
<keyword evidence="2" id="KW-1185">Reference proteome</keyword>
<evidence type="ECO:0000313" key="1">
    <source>
        <dbReference type="EMBL" id="KAF7826675.1"/>
    </source>
</evidence>
<evidence type="ECO:0000313" key="2">
    <source>
        <dbReference type="Proteomes" id="UP000634136"/>
    </source>
</evidence>
<comment type="caution">
    <text evidence="1">The sequence shown here is derived from an EMBL/GenBank/DDBJ whole genome shotgun (WGS) entry which is preliminary data.</text>
</comment>
<dbReference type="EMBL" id="JAAIUW010000006">
    <property type="protein sequence ID" value="KAF7826675.1"/>
    <property type="molecule type" value="Genomic_DNA"/>
</dbReference>
<dbReference type="Proteomes" id="UP000634136">
    <property type="component" value="Unassembled WGS sequence"/>
</dbReference>
<accession>A0A834TUV1</accession>